<dbReference type="GO" id="GO:0016757">
    <property type="term" value="F:glycosyltransferase activity"/>
    <property type="evidence" value="ECO:0007669"/>
    <property type="project" value="UniProtKB-KW"/>
</dbReference>
<proteinExistence type="predicted"/>
<dbReference type="EMBL" id="PFNG01000021">
    <property type="protein sequence ID" value="PIZ42269.1"/>
    <property type="molecule type" value="Genomic_DNA"/>
</dbReference>
<evidence type="ECO:0000313" key="2">
    <source>
        <dbReference type="EMBL" id="PIZ42269.1"/>
    </source>
</evidence>
<reference evidence="3" key="1">
    <citation type="submission" date="2017-09" db="EMBL/GenBank/DDBJ databases">
        <title>Depth-based differentiation of microbial function through sediment-hosted aquifers and enrichment of novel symbionts in the deep terrestrial subsurface.</title>
        <authorList>
            <person name="Probst A.J."/>
            <person name="Ladd B."/>
            <person name="Jarett J.K."/>
            <person name="Geller-Mcgrath D.E."/>
            <person name="Sieber C.M.K."/>
            <person name="Emerson J.B."/>
            <person name="Anantharaman K."/>
            <person name="Thomas B.C."/>
            <person name="Malmstrom R."/>
            <person name="Stieglmeier M."/>
            <person name="Klingl A."/>
            <person name="Woyke T."/>
            <person name="Ryan C.M."/>
            <person name="Banfield J.F."/>
        </authorList>
    </citation>
    <scope>NUCLEOTIDE SEQUENCE [LARGE SCALE GENOMIC DNA]</scope>
</reference>
<dbReference type="CDD" id="cd06223">
    <property type="entry name" value="PRTases_typeI"/>
    <property type="match status" value="1"/>
</dbReference>
<evidence type="ECO:0000259" key="1">
    <source>
        <dbReference type="Pfam" id="PF00156"/>
    </source>
</evidence>
<dbReference type="AlphaFoldDB" id="A0A2M7TB37"/>
<keyword evidence="2" id="KW-0808">Transferase</keyword>
<protein>
    <submittedName>
        <fullName evidence="2">Phosphoribosyltransferase</fullName>
    </submittedName>
</protein>
<dbReference type="SUPFAM" id="SSF53271">
    <property type="entry name" value="PRTase-like"/>
    <property type="match status" value="1"/>
</dbReference>
<organism evidence="2 3">
    <name type="scientific">Candidatus Aquicultor secundus</name>
    <dbReference type="NCBI Taxonomy" id="1973895"/>
    <lineage>
        <taxon>Bacteria</taxon>
        <taxon>Bacillati</taxon>
        <taxon>Actinomycetota</taxon>
        <taxon>Candidatus Aquicultoria</taxon>
        <taxon>Candidatus Aquicultorales</taxon>
        <taxon>Candidatus Aquicultoraceae</taxon>
        <taxon>Candidatus Aquicultor</taxon>
    </lineage>
</organism>
<dbReference type="InterPro" id="IPR029057">
    <property type="entry name" value="PRTase-like"/>
</dbReference>
<accession>A0A2M7TB37</accession>
<gene>
    <name evidence="2" type="ORF">COY37_00785</name>
</gene>
<dbReference type="InterPro" id="IPR000836">
    <property type="entry name" value="PRTase_dom"/>
</dbReference>
<dbReference type="RefSeq" id="WP_286679039.1">
    <property type="nucleotide sequence ID" value="NZ_MNXI01000122.1"/>
</dbReference>
<name>A0A2M7TB37_9ACTN</name>
<evidence type="ECO:0000313" key="3">
    <source>
        <dbReference type="Proteomes" id="UP000230956"/>
    </source>
</evidence>
<dbReference type="Pfam" id="PF00156">
    <property type="entry name" value="Pribosyltran"/>
    <property type="match status" value="1"/>
</dbReference>
<sequence length="209" mass="23024">MFRDRVDAGRQLARRLQAEYRDSDAVVLAIARGGVVVGNEVAKALHLPLDVIIPRKIGAPGNPELAIGAVVKGAVMLNEPLIRELNIPRSYIDREVSRQISEIDRRRRLYLGDKAPLDLTGATVILVDDGLATGYTALASVNAVRRENPKKLVLAVPVAPADTCQSLKEHVDEIVCPEVHELFFAVGQFYEVFEQTSDSEVIDILNSYR</sequence>
<feature type="domain" description="Phosphoribosyltransferase" evidence="1">
    <location>
        <begin position="65"/>
        <end position="181"/>
    </location>
</feature>
<dbReference type="Proteomes" id="UP000230956">
    <property type="component" value="Unassembled WGS sequence"/>
</dbReference>
<dbReference type="Gene3D" id="3.30.1310.20">
    <property type="entry name" value="PRTase-like"/>
    <property type="match status" value="1"/>
</dbReference>
<comment type="caution">
    <text evidence="2">The sequence shown here is derived from an EMBL/GenBank/DDBJ whole genome shotgun (WGS) entry which is preliminary data.</text>
</comment>
<keyword evidence="2" id="KW-0328">Glycosyltransferase</keyword>
<dbReference type="Gene3D" id="3.40.50.2020">
    <property type="match status" value="1"/>
</dbReference>